<sequence>MRDPDLLRRAGEALYGDGDWRRPMARLLGPHHPDGPRDEVDPRSVSRWSNGGREIPDWIWPVLARLLRERAADAAEVARDIEGA</sequence>
<evidence type="ECO:0000313" key="2">
    <source>
        <dbReference type="EMBL" id="SDM90753.1"/>
    </source>
</evidence>
<evidence type="ECO:0000256" key="1">
    <source>
        <dbReference type="SAM" id="MobiDB-lite"/>
    </source>
</evidence>
<gene>
    <name evidence="2" type="ORF">SAMN05216360_104217</name>
</gene>
<dbReference type="EMBL" id="FNHS01000004">
    <property type="protein sequence ID" value="SDM90753.1"/>
    <property type="molecule type" value="Genomic_DNA"/>
</dbReference>
<dbReference type="OrthoDB" id="8420639at2"/>
<protein>
    <submittedName>
        <fullName evidence="2">Uncharacterized protein</fullName>
    </submittedName>
</protein>
<feature type="compositionally biased region" description="Basic and acidic residues" evidence="1">
    <location>
        <begin position="31"/>
        <end position="44"/>
    </location>
</feature>
<dbReference type="STRING" id="582672.SAMN05216360_104217"/>
<dbReference type="Proteomes" id="UP000198704">
    <property type="component" value="Unassembled WGS sequence"/>
</dbReference>
<organism evidence="2 3">
    <name type="scientific">Methylobacterium phyllostachyos</name>
    <dbReference type="NCBI Taxonomy" id="582672"/>
    <lineage>
        <taxon>Bacteria</taxon>
        <taxon>Pseudomonadati</taxon>
        <taxon>Pseudomonadota</taxon>
        <taxon>Alphaproteobacteria</taxon>
        <taxon>Hyphomicrobiales</taxon>
        <taxon>Methylobacteriaceae</taxon>
        <taxon>Methylobacterium</taxon>
    </lineage>
</organism>
<reference evidence="3" key="1">
    <citation type="submission" date="2016-10" db="EMBL/GenBank/DDBJ databases">
        <authorList>
            <person name="Varghese N."/>
            <person name="Submissions S."/>
        </authorList>
    </citation>
    <scope>NUCLEOTIDE SEQUENCE [LARGE SCALE GENOMIC DNA]</scope>
    <source>
        <strain evidence="3">BL47</strain>
    </source>
</reference>
<keyword evidence="3" id="KW-1185">Reference proteome</keyword>
<dbReference type="AlphaFoldDB" id="A0A1G9X302"/>
<proteinExistence type="predicted"/>
<accession>A0A1G9X302</accession>
<feature type="region of interest" description="Disordered" evidence="1">
    <location>
        <begin position="22"/>
        <end position="48"/>
    </location>
</feature>
<evidence type="ECO:0000313" key="3">
    <source>
        <dbReference type="Proteomes" id="UP000198704"/>
    </source>
</evidence>
<dbReference type="RefSeq" id="WP_091714859.1">
    <property type="nucleotide sequence ID" value="NZ_FNHS01000004.1"/>
</dbReference>
<name>A0A1G9X302_9HYPH</name>